<comment type="similarity">
    <text evidence="1">Belongs to the STIG1 family.</text>
</comment>
<keyword evidence="5" id="KW-1185">Reference proteome</keyword>
<keyword evidence="2 3" id="KW-0732">Signal</keyword>
<protein>
    <recommendedName>
        <fullName evidence="6">Stigma-specific STIG1-like protein 1</fullName>
    </recommendedName>
</protein>
<dbReference type="AlphaFoldDB" id="A0AAD3S6H0"/>
<comment type="caution">
    <text evidence="4">The sequence shown here is derived from an EMBL/GenBank/DDBJ whole genome shotgun (WGS) entry which is preliminary data.</text>
</comment>
<accession>A0AAD3S6H0</accession>
<organism evidence="4 5">
    <name type="scientific">Nepenthes gracilis</name>
    <name type="common">Slender pitcher plant</name>
    <dbReference type="NCBI Taxonomy" id="150966"/>
    <lineage>
        <taxon>Eukaryota</taxon>
        <taxon>Viridiplantae</taxon>
        <taxon>Streptophyta</taxon>
        <taxon>Embryophyta</taxon>
        <taxon>Tracheophyta</taxon>
        <taxon>Spermatophyta</taxon>
        <taxon>Magnoliopsida</taxon>
        <taxon>eudicotyledons</taxon>
        <taxon>Gunneridae</taxon>
        <taxon>Pentapetalae</taxon>
        <taxon>Caryophyllales</taxon>
        <taxon>Nepenthaceae</taxon>
        <taxon>Nepenthes</taxon>
    </lineage>
</organism>
<dbReference type="PANTHER" id="PTHR33227:SF21">
    <property type="entry name" value="F12F1.21 PROTEIN"/>
    <property type="match status" value="1"/>
</dbReference>
<evidence type="ECO:0000256" key="3">
    <source>
        <dbReference type="SAM" id="SignalP"/>
    </source>
</evidence>
<evidence type="ECO:0000256" key="1">
    <source>
        <dbReference type="ARBA" id="ARBA00006010"/>
    </source>
</evidence>
<evidence type="ECO:0000313" key="5">
    <source>
        <dbReference type="Proteomes" id="UP001279734"/>
    </source>
</evidence>
<evidence type="ECO:0008006" key="6">
    <source>
        <dbReference type="Google" id="ProtNLM"/>
    </source>
</evidence>
<dbReference type="EMBL" id="BSYO01000005">
    <property type="protein sequence ID" value="GMH05288.1"/>
    <property type="molecule type" value="Genomic_DNA"/>
</dbReference>
<dbReference type="Proteomes" id="UP001279734">
    <property type="component" value="Unassembled WGS sequence"/>
</dbReference>
<dbReference type="InterPro" id="IPR006969">
    <property type="entry name" value="Stig-like"/>
</dbReference>
<feature type="signal peptide" evidence="3">
    <location>
        <begin position="1"/>
        <end position="23"/>
    </location>
</feature>
<sequence length="170" mass="18983">MKFSKFIFALIVLMALIFNTVSTIQAPDDVANDNQEISFEDNQDQVKLPQESSKLPIPPPRLIMSRFLAQKQKVLAQKQKEETRGTLTCNKYPRICHAKGSPGPDCCKKKCVDVKTDKLNCGMCGLKCKQPEICCKGNCVNPMHDKKHCGGCDNKCKKGRVCDYGMCSYA</sequence>
<dbReference type="Pfam" id="PF04885">
    <property type="entry name" value="Stig1"/>
    <property type="match status" value="1"/>
</dbReference>
<dbReference type="PANTHER" id="PTHR33227">
    <property type="entry name" value="STIGMA-SPECIFIC STIG1-LIKE PROTEIN 3"/>
    <property type="match status" value="1"/>
</dbReference>
<gene>
    <name evidence="4" type="ORF">Nepgr_007128</name>
</gene>
<evidence type="ECO:0000256" key="2">
    <source>
        <dbReference type="ARBA" id="ARBA00022729"/>
    </source>
</evidence>
<feature type="chain" id="PRO_5042285963" description="Stigma-specific STIG1-like protein 1" evidence="3">
    <location>
        <begin position="24"/>
        <end position="170"/>
    </location>
</feature>
<reference evidence="4" key="1">
    <citation type="submission" date="2023-05" db="EMBL/GenBank/DDBJ databases">
        <title>Nepenthes gracilis genome sequencing.</title>
        <authorList>
            <person name="Fukushima K."/>
        </authorList>
    </citation>
    <scope>NUCLEOTIDE SEQUENCE</scope>
    <source>
        <strain evidence="4">SING2019-196</strain>
    </source>
</reference>
<name>A0AAD3S6H0_NEPGR</name>
<evidence type="ECO:0000313" key="4">
    <source>
        <dbReference type="EMBL" id="GMH05288.1"/>
    </source>
</evidence>
<proteinExistence type="inferred from homology"/>